<dbReference type="Pfam" id="PF00076">
    <property type="entry name" value="RRM_1"/>
    <property type="match status" value="1"/>
</dbReference>
<dbReference type="PANTHER" id="PTHR48034">
    <property type="entry name" value="TRANSFORMER-2 SEX-DETERMINING PROTEIN-RELATED"/>
    <property type="match status" value="1"/>
</dbReference>
<accession>A0A8C2SAL5</accession>
<evidence type="ECO:0000259" key="4">
    <source>
        <dbReference type="PROSITE" id="PS50102"/>
    </source>
</evidence>
<dbReference type="AlphaFoldDB" id="A0A8C2SAL5"/>
<dbReference type="InterPro" id="IPR000504">
    <property type="entry name" value="RRM_dom"/>
</dbReference>
<evidence type="ECO:0000313" key="5">
    <source>
        <dbReference type="Ensembl" id="ENSCHIP00010040733.1"/>
    </source>
</evidence>
<dbReference type="Gene3D" id="3.30.70.330">
    <property type="match status" value="1"/>
</dbReference>
<name>A0A8C2SAL5_CAPHI</name>
<keyword evidence="1 2" id="KW-0694">RNA-binding</keyword>
<dbReference type="SMART" id="SM00360">
    <property type="entry name" value="RRM"/>
    <property type="match status" value="1"/>
</dbReference>
<dbReference type="InterPro" id="IPR012677">
    <property type="entry name" value="Nucleotide-bd_a/b_plait_sf"/>
</dbReference>
<dbReference type="SUPFAM" id="SSF54928">
    <property type="entry name" value="RNA-binding domain, RBD"/>
    <property type="match status" value="1"/>
</dbReference>
<feature type="domain" description="RRM" evidence="4">
    <location>
        <begin position="6"/>
        <end position="69"/>
    </location>
</feature>
<sequence>MSSEEGKLFVGGLNFNTDERALEDHFSSFGPRSELERERERERERLKGFSFALFTCSEEATTVVQASNGGGSSGHGEESRGAWQATVGPA</sequence>
<dbReference type="Ensembl" id="ENSCHIT00010056786.1">
    <property type="protein sequence ID" value="ENSCHIP00010040733.1"/>
    <property type="gene ID" value="ENSCHIG00010029887.1"/>
</dbReference>
<dbReference type="PROSITE" id="PS50102">
    <property type="entry name" value="RRM"/>
    <property type="match status" value="1"/>
</dbReference>
<feature type="region of interest" description="Disordered" evidence="3">
    <location>
        <begin position="65"/>
        <end position="90"/>
    </location>
</feature>
<evidence type="ECO:0000256" key="3">
    <source>
        <dbReference type="SAM" id="MobiDB-lite"/>
    </source>
</evidence>
<dbReference type="GO" id="GO:0003723">
    <property type="term" value="F:RNA binding"/>
    <property type="evidence" value="ECO:0007669"/>
    <property type="project" value="UniProtKB-UniRule"/>
</dbReference>
<dbReference type="InterPro" id="IPR035979">
    <property type="entry name" value="RBD_domain_sf"/>
</dbReference>
<dbReference type="InterPro" id="IPR050441">
    <property type="entry name" value="RBM"/>
</dbReference>
<protein>
    <recommendedName>
        <fullName evidence="4">RRM domain-containing protein</fullName>
    </recommendedName>
</protein>
<proteinExistence type="predicted"/>
<reference evidence="5" key="1">
    <citation type="submission" date="2025-08" db="UniProtKB">
        <authorList>
            <consortium name="Ensembl"/>
        </authorList>
    </citation>
    <scope>IDENTIFICATION</scope>
</reference>
<evidence type="ECO:0000256" key="2">
    <source>
        <dbReference type="PROSITE-ProRule" id="PRU00176"/>
    </source>
</evidence>
<evidence type="ECO:0000256" key="1">
    <source>
        <dbReference type="ARBA" id="ARBA00022884"/>
    </source>
</evidence>
<organism evidence="5">
    <name type="scientific">Capra hircus</name>
    <name type="common">Goat</name>
    <dbReference type="NCBI Taxonomy" id="9925"/>
    <lineage>
        <taxon>Eukaryota</taxon>
        <taxon>Metazoa</taxon>
        <taxon>Chordata</taxon>
        <taxon>Craniata</taxon>
        <taxon>Vertebrata</taxon>
        <taxon>Euteleostomi</taxon>
        <taxon>Mammalia</taxon>
        <taxon>Eutheria</taxon>
        <taxon>Laurasiatheria</taxon>
        <taxon>Artiodactyla</taxon>
        <taxon>Ruminantia</taxon>
        <taxon>Pecora</taxon>
        <taxon>Bovidae</taxon>
        <taxon>Caprinae</taxon>
        <taxon>Capra</taxon>
    </lineage>
</organism>